<evidence type="ECO:0000313" key="3">
    <source>
        <dbReference type="Proteomes" id="UP000234275"/>
    </source>
</evidence>
<feature type="region of interest" description="Disordered" evidence="1">
    <location>
        <begin position="77"/>
        <end position="109"/>
    </location>
</feature>
<feature type="compositionally biased region" description="Basic and acidic residues" evidence="1">
    <location>
        <begin position="95"/>
        <end position="109"/>
    </location>
</feature>
<dbReference type="OrthoDB" id="4177236at2759"/>
<evidence type="ECO:0000256" key="1">
    <source>
        <dbReference type="SAM" id="MobiDB-lite"/>
    </source>
</evidence>
<organism evidence="2 3">
    <name type="scientific">Aspergillus steynii IBT 23096</name>
    <dbReference type="NCBI Taxonomy" id="1392250"/>
    <lineage>
        <taxon>Eukaryota</taxon>
        <taxon>Fungi</taxon>
        <taxon>Dikarya</taxon>
        <taxon>Ascomycota</taxon>
        <taxon>Pezizomycotina</taxon>
        <taxon>Eurotiomycetes</taxon>
        <taxon>Eurotiomycetidae</taxon>
        <taxon>Eurotiales</taxon>
        <taxon>Aspergillaceae</taxon>
        <taxon>Aspergillus</taxon>
        <taxon>Aspergillus subgen. Circumdati</taxon>
    </lineage>
</organism>
<sequence>MDLAIIKNLRLTESTQYVRLLRDIVHRTLVNHRTGFTHGDLQLKNITGLKGSEIMDISNDGIHWMLYPARFEEPTLLMSTTPGEGGKKQKAKKNASNEDRTRDLRISNL</sequence>
<dbReference type="STRING" id="1392250.A0A2I2G774"/>
<keyword evidence="3" id="KW-1185">Reference proteome</keyword>
<dbReference type="EMBL" id="MSFO01000004">
    <property type="protein sequence ID" value="PLB48732.1"/>
    <property type="molecule type" value="Genomic_DNA"/>
</dbReference>
<reference evidence="2 3" key="1">
    <citation type="submission" date="2016-12" db="EMBL/GenBank/DDBJ databases">
        <title>The genomes of Aspergillus section Nigri reveals drivers in fungal speciation.</title>
        <authorList>
            <consortium name="DOE Joint Genome Institute"/>
            <person name="Vesth T.C."/>
            <person name="Nybo J."/>
            <person name="Theobald S."/>
            <person name="Brandl J."/>
            <person name="Frisvad J.C."/>
            <person name="Nielsen K.F."/>
            <person name="Lyhne E.K."/>
            <person name="Kogle M.E."/>
            <person name="Kuo A."/>
            <person name="Riley R."/>
            <person name="Clum A."/>
            <person name="Nolan M."/>
            <person name="Lipzen A."/>
            <person name="Salamov A."/>
            <person name="Henrissat B."/>
            <person name="Wiebenga A."/>
            <person name="De Vries R.P."/>
            <person name="Grigoriev I.V."/>
            <person name="Mortensen U.H."/>
            <person name="Andersen M.R."/>
            <person name="Baker S.E."/>
        </authorList>
    </citation>
    <scope>NUCLEOTIDE SEQUENCE [LARGE SCALE GENOMIC DNA]</scope>
    <source>
        <strain evidence="2 3">IBT 23096</strain>
    </source>
</reference>
<gene>
    <name evidence="2" type="ORF">P170DRAFT_475076</name>
</gene>
<proteinExistence type="predicted"/>
<name>A0A2I2G774_9EURO</name>
<dbReference type="GeneID" id="36560916"/>
<dbReference type="Proteomes" id="UP000234275">
    <property type="component" value="Unassembled WGS sequence"/>
</dbReference>
<protein>
    <submittedName>
        <fullName evidence="2">Uncharacterized protein</fullName>
    </submittedName>
</protein>
<accession>A0A2I2G774</accession>
<dbReference type="VEuPathDB" id="FungiDB:P170DRAFT_475076"/>
<dbReference type="RefSeq" id="XP_024704034.1">
    <property type="nucleotide sequence ID" value="XM_024853218.1"/>
</dbReference>
<comment type="caution">
    <text evidence="2">The sequence shown here is derived from an EMBL/GenBank/DDBJ whole genome shotgun (WGS) entry which is preliminary data.</text>
</comment>
<dbReference type="AlphaFoldDB" id="A0A2I2G774"/>
<evidence type="ECO:0000313" key="2">
    <source>
        <dbReference type="EMBL" id="PLB48732.1"/>
    </source>
</evidence>